<feature type="transmembrane region" description="Helical" evidence="6">
    <location>
        <begin position="158"/>
        <end position="177"/>
    </location>
</feature>
<keyword evidence="3 6" id="KW-0812">Transmembrane</keyword>
<dbReference type="SUPFAM" id="SSF103481">
    <property type="entry name" value="Multidrug resistance efflux transporter EmrE"/>
    <property type="match status" value="2"/>
</dbReference>
<gene>
    <name evidence="8" type="ORF">FHR82_008699</name>
</gene>
<feature type="transmembrane region" description="Helical" evidence="6">
    <location>
        <begin position="221"/>
        <end position="241"/>
    </location>
</feature>
<dbReference type="Pfam" id="PF00892">
    <property type="entry name" value="EamA"/>
    <property type="match status" value="2"/>
</dbReference>
<dbReference type="EMBL" id="JACHJQ010000013">
    <property type="protein sequence ID" value="MBB4912428.1"/>
    <property type="molecule type" value="Genomic_DNA"/>
</dbReference>
<feature type="transmembrane region" description="Helical" evidence="6">
    <location>
        <begin position="189"/>
        <end position="209"/>
    </location>
</feature>
<accession>A0A7W7QFD2</accession>
<feature type="transmembrane region" description="Helical" evidence="6">
    <location>
        <begin position="43"/>
        <end position="68"/>
    </location>
</feature>
<dbReference type="PANTHER" id="PTHR32322">
    <property type="entry name" value="INNER MEMBRANE TRANSPORTER"/>
    <property type="match status" value="1"/>
</dbReference>
<evidence type="ECO:0000256" key="4">
    <source>
        <dbReference type="ARBA" id="ARBA00022989"/>
    </source>
</evidence>
<keyword evidence="4 6" id="KW-1133">Transmembrane helix</keyword>
<proteinExistence type="inferred from homology"/>
<feature type="transmembrane region" description="Helical" evidence="6">
    <location>
        <begin position="275"/>
        <end position="293"/>
    </location>
</feature>
<feature type="transmembrane region" description="Helical" evidence="6">
    <location>
        <begin position="248"/>
        <end position="269"/>
    </location>
</feature>
<comment type="caution">
    <text evidence="8">The sequence shown here is derived from an EMBL/GenBank/DDBJ whole genome shotgun (WGS) entry which is preliminary data.</text>
</comment>
<feature type="transmembrane region" description="Helical" evidence="6">
    <location>
        <begin position="133"/>
        <end position="152"/>
    </location>
</feature>
<feature type="domain" description="EamA" evidence="7">
    <location>
        <begin position="161"/>
        <end position="293"/>
    </location>
</feature>
<comment type="subcellular location">
    <subcellularLocation>
        <location evidence="1">Membrane</location>
        <topology evidence="1">Multi-pass membrane protein</topology>
    </subcellularLocation>
</comment>
<dbReference type="Proteomes" id="UP000520767">
    <property type="component" value="Unassembled WGS sequence"/>
</dbReference>
<name>A0A7W7QFD2_9PSEU</name>
<dbReference type="RefSeq" id="WP_221464992.1">
    <property type="nucleotide sequence ID" value="NZ_JACHJQ010000013.1"/>
</dbReference>
<organism evidence="8 9">
    <name type="scientific">Actinophytocola algeriensis</name>
    <dbReference type="NCBI Taxonomy" id="1768010"/>
    <lineage>
        <taxon>Bacteria</taxon>
        <taxon>Bacillati</taxon>
        <taxon>Actinomycetota</taxon>
        <taxon>Actinomycetes</taxon>
        <taxon>Pseudonocardiales</taxon>
        <taxon>Pseudonocardiaceae</taxon>
    </lineage>
</organism>
<evidence type="ECO:0000313" key="9">
    <source>
        <dbReference type="Proteomes" id="UP000520767"/>
    </source>
</evidence>
<dbReference type="InterPro" id="IPR000620">
    <property type="entry name" value="EamA_dom"/>
</dbReference>
<evidence type="ECO:0000256" key="1">
    <source>
        <dbReference type="ARBA" id="ARBA00004141"/>
    </source>
</evidence>
<dbReference type="PANTHER" id="PTHR32322:SF2">
    <property type="entry name" value="EAMA DOMAIN-CONTAINING PROTEIN"/>
    <property type="match status" value="1"/>
</dbReference>
<reference evidence="8 9" key="1">
    <citation type="submission" date="2020-08" db="EMBL/GenBank/DDBJ databases">
        <title>Genomic Encyclopedia of Type Strains, Phase III (KMG-III): the genomes of soil and plant-associated and newly described type strains.</title>
        <authorList>
            <person name="Whitman W."/>
        </authorList>
    </citation>
    <scope>NUCLEOTIDE SEQUENCE [LARGE SCALE GENOMIC DNA]</scope>
    <source>
        <strain evidence="8 9">CECT 8960</strain>
    </source>
</reference>
<protein>
    <submittedName>
        <fullName evidence="8">Drug/metabolite transporter (DMT)-like permease</fullName>
    </submittedName>
</protein>
<dbReference type="InterPro" id="IPR037185">
    <property type="entry name" value="EmrE-like"/>
</dbReference>
<evidence type="ECO:0000256" key="5">
    <source>
        <dbReference type="ARBA" id="ARBA00023136"/>
    </source>
</evidence>
<feature type="domain" description="EamA" evidence="7">
    <location>
        <begin position="19"/>
        <end position="148"/>
    </location>
</feature>
<feature type="transmembrane region" description="Helical" evidence="6">
    <location>
        <begin position="106"/>
        <end position="126"/>
    </location>
</feature>
<feature type="transmembrane region" description="Helical" evidence="6">
    <location>
        <begin position="80"/>
        <end position="100"/>
    </location>
</feature>
<evidence type="ECO:0000256" key="2">
    <source>
        <dbReference type="ARBA" id="ARBA00007362"/>
    </source>
</evidence>
<dbReference type="AlphaFoldDB" id="A0A7W7QFD2"/>
<dbReference type="InterPro" id="IPR050638">
    <property type="entry name" value="AA-Vitamin_Transporters"/>
</dbReference>
<evidence type="ECO:0000256" key="3">
    <source>
        <dbReference type="ARBA" id="ARBA00022692"/>
    </source>
</evidence>
<evidence type="ECO:0000256" key="6">
    <source>
        <dbReference type="SAM" id="Phobius"/>
    </source>
</evidence>
<evidence type="ECO:0000259" key="7">
    <source>
        <dbReference type="Pfam" id="PF00892"/>
    </source>
</evidence>
<sequence>MSVKDSATVARRAPLLDAGLLWGSIGVLAFSVTFPASEAALPAFGAVTVGLGRAIPAALLGAVCLLAARAPRPTANQWRRLALVAVGVVVGFPLCSVLALRDTTSAHSAVLVGLLPAATAALAVVRGGERPKWPFWAACGFGMVTVLGFAVVQGAGQIRVADLWLLAAVGLAALGYTEGGVLARELGGWQVISWALLLALPAVIPVTLLTAEPWHAPDVNAWLGLAYVSAVSMFAGFYAWYRGLALGGIARISQLQLLQPVLTLMWSALLLSQHISPATAGAAVLVIAAVAVTQRTRSRVATQVSGDRTAPVPR</sequence>
<dbReference type="GO" id="GO:0016020">
    <property type="term" value="C:membrane"/>
    <property type="evidence" value="ECO:0007669"/>
    <property type="project" value="UniProtKB-SubCell"/>
</dbReference>
<keyword evidence="5 6" id="KW-0472">Membrane</keyword>
<feature type="transmembrane region" description="Helical" evidence="6">
    <location>
        <begin position="20"/>
        <end position="37"/>
    </location>
</feature>
<comment type="similarity">
    <text evidence="2">Belongs to the EamA transporter family.</text>
</comment>
<evidence type="ECO:0000313" key="8">
    <source>
        <dbReference type="EMBL" id="MBB4912428.1"/>
    </source>
</evidence>
<keyword evidence="9" id="KW-1185">Reference proteome</keyword>